<dbReference type="Proteomes" id="UP000240653">
    <property type="component" value="Unassembled WGS sequence"/>
</dbReference>
<proteinExistence type="predicted"/>
<keyword evidence="3" id="KW-1185">Reference proteome</keyword>
<sequence length="275" mass="31269">MKVYFINLDRSPERLEWFLKQTEGMDLNLVRVPAVDARELPEVELNRLRALSSGRNSLSAAELGCFLSHRKAWEMVVADNAPWAFIAEDDIHFSCDAGGFLRSHDWIPVGADIVKGEATLKRVEMGHKVEATPFGHELRRLISYHFCAGGYFLTPWTARRLLAVTEQHCEPVDEIIFSPKYGILGELHALQLMPAICMQDNFVSGSSPNEKMVSTLETDRVHFHRFDPTSARLRGWRKIPRELGRIGRQVAVSLRRSALLATKHIIFKTVPFHPN</sequence>
<comment type="caution">
    <text evidence="2">The sequence shown here is derived from an EMBL/GenBank/DDBJ whole genome shotgun (WGS) entry which is preliminary data.</text>
</comment>
<dbReference type="RefSeq" id="WP_106725881.1">
    <property type="nucleotide sequence ID" value="NZ_PXYL01000011.1"/>
</dbReference>
<reference evidence="2 3" key="1">
    <citation type="submission" date="2018-03" db="EMBL/GenBank/DDBJ databases">
        <title>The draft genome of Mesorhizobium soli JCM 19897.</title>
        <authorList>
            <person name="Li L."/>
            <person name="Liu L."/>
            <person name="Liang L."/>
            <person name="Wang T."/>
            <person name="Zhang X."/>
        </authorList>
    </citation>
    <scope>NUCLEOTIDE SEQUENCE [LARGE SCALE GENOMIC DNA]</scope>
    <source>
        <strain evidence="2 3">JCM 19897</strain>
    </source>
</reference>
<protein>
    <recommendedName>
        <fullName evidence="1">Glycosyl transferase family 25 domain-containing protein</fullName>
    </recommendedName>
</protein>
<dbReference type="AlphaFoldDB" id="A0A2P7S6Z7"/>
<organism evidence="2 3">
    <name type="scientific">Pseudaminobacter soli</name>
    <name type="common">ex Li et al. 2025</name>
    <dbReference type="NCBI Taxonomy" id="1295366"/>
    <lineage>
        <taxon>Bacteria</taxon>
        <taxon>Pseudomonadati</taxon>
        <taxon>Pseudomonadota</taxon>
        <taxon>Alphaproteobacteria</taxon>
        <taxon>Hyphomicrobiales</taxon>
        <taxon>Phyllobacteriaceae</taxon>
        <taxon>Pseudaminobacter</taxon>
    </lineage>
</organism>
<accession>A0A2P7S6Z7</accession>
<feature type="domain" description="Glycosyl transferase family 25" evidence="1">
    <location>
        <begin position="2"/>
        <end position="176"/>
    </location>
</feature>
<gene>
    <name evidence="2" type="ORF">C7I85_20545</name>
</gene>
<name>A0A2P7S6Z7_9HYPH</name>
<evidence type="ECO:0000313" key="2">
    <source>
        <dbReference type="EMBL" id="PSJ58248.1"/>
    </source>
</evidence>
<dbReference type="InterPro" id="IPR002654">
    <property type="entry name" value="Glyco_trans_25"/>
</dbReference>
<dbReference type="Pfam" id="PF01755">
    <property type="entry name" value="Glyco_transf_25"/>
    <property type="match status" value="1"/>
</dbReference>
<dbReference type="EMBL" id="PXYL01000011">
    <property type="protein sequence ID" value="PSJ58248.1"/>
    <property type="molecule type" value="Genomic_DNA"/>
</dbReference>
<evidence type="ECO:0000313" key="3">
    <source>
        <dbReference type="Proteomes" id="UP000240653"/>
    </source>
</evidence>
<dbReference type="CDD" id="cd06532">
    <property type="entry name" value="Glyco_transf_25"/>
    <property type="match status" value="1"/>
</dbReference>
<evidence type="ECO:0000259" key="1">
    <source>
        <dbReference type="Pfam" id="PF01755"/>
    </source>
</evidence>